<dbReference type="InterPro" id="IPR051398">
    <property type="entry name" value="Polysacch_Deacetylase"/>
</dbReference>
<evidence type="ECO:0000256" key="2">
    <source>
        <dbReference type="ARBA" id="ARBA00022729"/>
    </source>
</evidence>
<dbReference type="EMBL" id="WTVM01000040">
    <property type="protein sequence ID" value="NMG03044.1"/>
    <property type="molecule type" value="Genomic_DNA"/>
</dbReference>
<evidence type="ECO:0000313" key="5">
    <source>
        <dbReference type="Proteomes" id="UP000599523"/>
    </source>
</evidence>
<organism evidence="4 5">
    <name type="scientific">Azoarcus taiwanensis</name>
    <dbReference type="NCBI Taxonomy" id="666964"/>
    <lineage>
        <taxon>Bacteria</taxon>
        <taxon>Pseudomonadati</taxon>
        <taxon>Pseudomonadota</taxon>
        <taxon>Betaproteobacteria</taxon>
        <taxon>Rhodocyclales</taxon>
        <taxon>Zoogloeaceae</taxon>
        <taxon>Azoarcus</taxon>
    </lineage>
</organism>
<name>A0A972FAC5_9RHOO</name>
<proteinExistence type="predicted"/>
<feature type="domain" description="NodB homology" evidence="3">
    <location>
        <begin position="60"/>
        <end position="139"/>
    </location>
</feature>
<dbReference type="GO" id="GO:0016810">
    <property type="term" value="F:hydrolase activity, acting on carbon-nitrogen (but not peptide) bonds"/>
    <property type="evidence" value="ECO:0007669"/>
    <property type="project" value="InterPro"/>
</dbReference>
<dbReference type="PANTHER" id="PTHR34216:SF3">
    <property type="entry name" value="POLY-BETA-1,6-N-ACETYL-D-GLUCOSAMINE N-DEACETYLASE"/>
    <property type="match status" value="1"/>
</dbReference>
<evidence type="ECO:0000259" key="3">
    <source>
        <dbReference type="Pfam" id="PF01522"/>
    </source>
</evidence>
<comment type="subcellular location">
    <subcellularLocation>
        <location evidence="1">Secreted</location>
    </subcellularLocation>
</comment>
<keyword evidence="5" id="KW-1185">Reference proteome</keyword>
<dbReference type="InterPro" id="IPR011330">
    <property type="entry name" value="Glyco_hydro/deAcase_b/a-brl"/>
</dbReference>
<feature type="non-terminal residue" evidence="4">
    <location>
        <position position="1"/>
    </location>
</feature>
<dbReference type="AlphaFoldDB" id="A0A972FAC5"/>
<dbReference type="Proteomes" id="UP000599523">
    <property type="component" value="Unassembled WGS sequence"/>
</dbReference>
<dbReference type="PANTHER" id="PTHR34216">
    <property type="match status" value="1"/>
</dbReference>
<dbReference type="RefSeq" id="WP_168987801.1">
    <property type="nucleotide sequence ID" value="NZ_CAWPHM010000265.1"/>
</dbReference>
<dbReference type="Pfam" id="PF01522">
    <property type="entry name" value="Polysacc_deac_1"/>
    <property type="match status" value="1"/>
</dbReference>
<reference evidence="4" key="1">
    <citation type="submission" date="2019-12" db="EMBL/GenBank/DDBJ databases">
        <title>Comparative genomics gives insights into the taxonomy of the Azoarcus-Aromatoleum group and reveals separate origins of nif in the plant-associated Azoarcus and non-plant-associated Aromatoleum sub-groups.</title>
        <authorList>
            <person name="Lafos M."/>
            <person name="Maluk M."/>
            <person name="Batista M."/>
            <person name="Junghare M."/>
            <person name="Carmona M."/>
            <person name="Faoro H."/>
            <person name="Cruz L.M."/>
            <person name="Battistoni F."/>
            <person name="De Souza E."/>
            <person name="Pedrosa F."/>
            <person name="Chen W.-M."/>
            <person name="Poole P.S."/>
            <person name="Dixon R.A."/>
            <person name="James E.K."/>
        </authorList>
    </citation>
    <scope>NUCLEOTIDE SEQUENCE</scope>
    <source>
        <strain evidence="4">NSC3</strain>
    </source>
</reference>
<dbReference type="InterPro" id="IPR002509">
    <property type="entry name" value="NODB_dom"/>
</dbReference>
<dbReference type="CDD" id="cd10918">
    <property type="entry name" value="CE4_NodB_like_5s_6s"/>
    <property type="match status" value="1"/>
</dbReference>
<protein>
    <submittedName>
        <fullName evidence="4">Polysaccharide deacetylase family protein</fullName>
    </submittedName>
</protein>
<dbReference type="GO" id="GO:0005975">
    <property type="term" value="P:carbohydrate metabolic process"/>
    <property type="evidence" value="ECO:0007669"/>
    <property type="project" value="InterPro"/>
</dbReference>
<evidence type="ECO:0000256" key="1">
    <source>
        <dbReference type="ARBA" id="ARBA00004613"/>
    </source>
</evidence>
<evidence type="ECO:0000313" key="4">
    <source>
        <dbReference type="EMBL" id="NMG03044.1"/>
    </source>
</evidence>
<dbReference type="SUPFAM" id="SSF88713">
    <property type="entry name" value="Glycoside hydrolase/deacetylase"/>
    <property type="match status" value="1"/>
</dbReference>
<dbReference type="GO" id="GO:0005576">
    <property type="term" value="C:extracellular region"/>
    <property type="evidence" value="ECO:0007669"/>
    <property type="project" value="UniProtKB-SubCell"/>
</dbReference>
<comment type="caution">
    <text evidence="4">The sequence shown here is derived from an EMBL/GenBank/DDBJ whole genome shotgun (WGS) entry which is preliminary data.</text>
</comment>
<dbReference type="Gene3D" id="3.20.20.370">
    <property type="entry name" value="Glycoside hydrolase/deacetylase"/>
    <property type="match status" value="1"/>
</dbReference>
<gene>
    <name evidence="4" type="ORF">GPA21_08660</name>
</gene>
<keyword evidence="2" id="KW-0732">Signal</keyword>
<sequence>DLTDVGVGVVALNGAESRIGLIHKLIGQFKYQQMTQRQESVEALASRFGVSLPDDLMMTTDELRKLADSAGVEIGGHTRNHPILTRLEDGAAREEILAGKHDLEARLERPVRLFAYPNGRPGKDYDARHAAMARECGFELAVSTAPAAARVGADPFQLPRFTPWDRTPGRFGLRLLRTLMT</sequence>
<accession>A0A972FAC5</accession>